<dbReference type="InterPro" id="IPR000674">
    <property type="entry name" value="Ald_Oxase/Xan_DH_a/b"/>
</dbReference>
<feature type="compositionally biased region" description="Polar residues" evidence="3">
    <location>
        <begin position="7"/>
        <end position="17"/>
    </location>
</feature>
<evidence type="ECO:0000256" key="2">
    <source>
        <dbReference type="ARBA" id="ARBA00023002"/>
    </source>
</evidence>
<feature type="domain" description="Aldehyde oxidase/xanthine dehydrogenase a/b hammerhead" evidence="4">
    <location>
        <begin position="29"/>
        <end position="147"/>
    </location>
</feature>
<dbReference type="InterPro" id="IPR037165">
    <property type="entry name" value="AldOxase/xan_DH_Mopterin-bd_sf"/>
</dbReference>
<dbReference type="SUPFAM" id="SSF54665">
    <property type="entry name" value="CO dehydrogenase molybdoprotein N-domain-like"/>
    <property type="match status" value="1"/>
</dbReference>
<dbReference type="Pfam" id="PF02738">
    <property type="entry name" value="MoCoBD_1"/>
    <property type="match status" value="1"/>
</dbReference>
<dbReference type="SUPFAM" id="SSF56003">
    <property type="entry name" value="Molybdenum cofactor-binding domain"/>
    <property type="match status" value="1"/>
</dbReference>
<name>A0ABV6J1X1_9PROT</name>
<dbReference type="RefSeq" id="WP_377055594.1">
    <property type="nucleotide sequence ID" value="NZ_JBHLVZ010000084.1"/>
</dbReference>
<dbReference type="Proteomes" id="UP001589789">
    <property type="component" value="Unassembled WGS sequence"/>
</dbReference>
<dbReference type="PANTHER" id="PTHR11908">
    <property type="entry name" value="XANTHINE DEHYDROGENASE"/>
    <property type="match status" value="1"/>
</dbReference>
<dbReference type="InterPro" id="IPR008274">
    <property type="entry name" value="AldOxase/xan_DH_MoCoBD1"/>
</dbReference>
<evidence type="ECO:0000313" key="5">
    <source>
        <dbReference type="EMBL" id="MFC0388828.1"/>
    </source>
</evidence>
<keyword evidence="2" id="KW-0560">Oxidoreductase</keyword>
<dbReference type="EMBL" id="JBHLVZ010000084">
    <property type="protein sequence ID" value="MFC0388828.1"/>
    <property type="molecule type" value="Genomic_DNA"/>
</dbReference>
<dbReference type="InterPro" id="IPR046867">
    <property type="entry name" value="AldOxase/xan_DH_MoCoBD2"/>
</dbReference>
<dbReference type="Pfam" id="PF20256">
    <property type="entry name" value="MoCoBD_2"/>
    <property type="match status" value="1"/>
</dbReference>
<dbReference type="Gene3D" id="3.90.1170.50">
    <property type="entry name" value="Aldehyde oxidase/xanthine dehydrogenase, a/b hammerhead"/>
    <property type="match status" value="1"/>
</dbReference>
<dbReference type="InterPro" id="IPR036856">
    <property type="entry name" value="Ald_Oxase/Xan_DH_a/b_sf"/>
</dbReference>
<dbReference type="PANTHER" id="PTHR11908:SF132">
    <property type="entry name" value="ALDEHYDE OXIDASE 1-RELATED"/>
    <property type="match status" value="1"/>
</dbReference>
<keyword evidence="6" id="KW-1185">Reference proteome</keyword>
<evidence type="ECO:0000259" key="4">
    <source>
        <dbReference type="SMART" id="SM01008"/>
    </source>
</evidence>
<gene>
    <name evidence="5" type="ORF">ACFFIC_25255</name>
</gene>
<accession>A0ABV6J1X1</accession>
<organism evidence="5 6">
    <name type="scientific">Muricoccus vinaceus</name>
    <dbReference type="NCBI Taxonomy" id="424704"/>
    <lineage>
        <taxon>Bacteria</taxon>
        <taxon>Pseudomonadati</taxon>
        <taxon>Pseudomonadota</taxon>
        <taxon>Alphaproteobacteria</taxon>
        <taxon>Acetobacterales</taxon>
        <taxon>Roseomonadaceae</taxon>
        <taxon>Muricoccus</taxon>
    </lineage>
</organism>
<dbReference type="Pfam" id="PF01315">
    <property type="entry name" value="Ald_Xan_dh_C"/>
    <property type="match status" value="1"/>
</dbReference>
<keyword evidence="1" id="KW-0500">Molybdenum</keyword>
<protein>
    <submittedName>
        <fullName evidence="5">Xanthine dehydrogenase family protein molybdopterin-binding subunit</fullName>
    </submittedName>
</protein>
<comment type="caution">
    <text evidence="5">The sequence shown here is derived from an EMBL/GenBank/DDBJ whole genome shotgun (WGS) entry which is preliminary data.</text>
</comment>
<proteinExistence type="predicted"/>
<dbReference type="Gene3D" id="3.30.365.10">
    <property type="entry name" value="Aldehyde oxidase/xanthine dehydrogenase, molybdopterin binding domain"/>
    <property type="match status" value="4"/>
</dbReference>
<feature type="region of interest" description="Disordered" evidence="3">
    <location>
        <begin position="1"/>
        <end position="25"/>
    </location>
</feature>
<evidence type="ECO:0000256" key="3">
    <source>
        <dbReference type="SAM" id="MobiDB-lite"/>
    </source>
</evidence>
<reference evidence="5 6" key="1">
    <citation type="submission" date="2024-09" db="EMBL/GenBank/DDBJ databases">
        <authorList>
            <person name="Sun Q."/>
            <person name="Mori K."/>
        </authorList>
    </citation>
    <scope>NUCLEOTIDE SEQUENCE [LARGE SCALE GENOMIC DNA]</scope>
    <source>
        <strain evidence="5 6">CCM 7468</strain>
    </source>
</reference>
<evidence type="ECO:0000256" key="1">
    <source>
        <dbReference type="ARBA" id="ARBA00022505"/>
    </source>
</evidence>
<evidence type="ECO:0000313" key="6">
    <source>
        <dbReference type="Proteomes" id="UP001589789"/>
    </source>
</evidence>
<dbReference type="InterPro" id="IPR016208">
    <property type="entry name" value="Ald_Oxase/xanthine_DH-like"/>
</dbReference>
<dbReference type="SMART" id="SM01008">
    <property type="entry name" value="Ald_Xan_dh_C"/>
    <property type="match status" value="1"/>
</dbReference>
<sequence>MTKDQVHNVTGTTTSTPFKGRREDRRLLTGAGRYTADRSLPGEAHAAFLRADRAHARIAALDVGPALAAPGVLAVLTGRDAAAAGYNRGQPLMPPARGEPMKVPTGPALALDRVRFVGEPVAIVVAETAHEAQDAAERIVVDYDDLPAVVDARAALEAGAPLLHDDVPGNLAFDTAFGDGAAVGAAFARAAHVVRLEQESARVVGNPMEPKAALAAWDGEVLDLWSSSQGSTGMRMSLAGLTGLPPERVRVHAEDVGGAFGIRGNAYPEYAAMALASRRVGRPVKWVASRSETFLSDYHGRAVWMSAELALDAEGRFLAIRHDWVCDLGAYPSAAGAVTNTVNAALMAGGAYAIPAVCGRTRLGVTNTVPITAYRGAGRPDMAFMVERLVDEAARETGLDRLEIRRRNFIPREAFPYAIPSAPAAEAYDSADFHALLDAALAQADWDGFAARREEAEARGRLRGIGCAVFIEPAGGVSPTDEAAITFEPDGSILLHEVAIASGQGHETVLPELAARILQVEPERITLRAGRMDGPSLKGGGAFGSRTMMSMGNVAVAAARVVLDKGRDLAAEALEADPGDIAYADGAFHIVGTDRAIGLSALARAHPGALDGRAELPAPKAFPSGAHVAEVEVDPDTGTTELVRYVSVDDCGVVVNQALLEGQIWGGLLQGLGQVFGEVCRYDEEGQMLSASFMDYAMPHADLVKRVTIELMLVPSPGNALGVKGVGEAGTVGSLPTAMNAILDALRPRGVRRLEMPASAARVWQALRSG</sequence>